<dbReference type="Gene3D" id="3.40.630.10">
    <property type="entry name" value="Zn peptidases"/>
    <property type="match status" value="1"/>
</dbReference>
<dbReference type="InterPro" id="IPR007484">
    <property type="entry name" value="Peptidase_M28"/>
</dbReference>
<dbReference type="OrthoDB" id="1642156at2"/>
<dbReference type="Pfam" id="PF02225">
    <property type="entry name" value="PA"/>
    <property type="match status" value="1"/>
</dbReference>
<dbReference type="SUPFAM" id="SSF53187">
    <property type="entry name" value="Zn-dependent exopeptidases"/>
    <property type="match status" value="1"/>
</dbReference>
<evidence type="ECO:0000259" key="2">
    <source>
        <dbReference type="Pfam" id="PF04389"/>
    </source>
</evidence>
<dbReference type="Proteomes" id="UP000005384">
    <property type="component" value="Unassembled WGS sequence"/>
</dbReference>
<sequence length="664" mass="76634">MDSKIEDWNEDVEYAFRLAKRMEEFRSNPALGYRTAGSKAEFETGEMLLAEMRQLGFSNVRKEQIRVDAWEFERAVLRCRIEDTGRYREFQLGAYQTNFHTAGFQEYSIIYAGKGTARDYEGLDVSGKLVLVEINQREEWWINFPVYQAHVKGAAAVIAVQERGFGEVDSTALNAQDIAGPAGAPAFSISQADAAALRELMGDGREMKALFDAETSVRTDCRSYNIVGEIPGEEEEMILLTAHYDSYFSGFQDDNAAVAMMFGIGKHLLERGYRPRKTLVFCAVSAEEWGVSNSKYDWSVGAWRQVFEVHPEWQGKVMADLNFELPAHAHDRKDGIRCVYEYEDFLRHFLGTIKVDETAYPGGIEVHSPIQTMSDDFSMAIAGIPSMVNDFTSGSFMETHYHSQFDNEEFYEEAVYRFHHYLYGELVQAFDRTVLPPLDFGRLFEAMVESIDLEFSKEAYESGIRLKQLALQAVEEGRRVYRWITQINHMAGMTASGGYERERRILMQVFRKAQDSFVRLNWHDEVLFPQELVRKNLSHIRRAECCLDGGDIRGALEEIYEIDNNRYAFLFDREVFDYFTDYVFGRPKEELLWGGGRIVHHENLYGLVSSLRKKYETHSTDVTQELEVLKRVEANQMEYYLADIDYMIRETELIINNLKKIEGI</sequence>
<gene>
    <name evidence="3" type="ORF">HMPREF9473_01674</name>
</gene>
<evidence type="ECO:0008006" key="5">
    <source>
        <dbReference type="Google" id="ProtNLM"/>
    </source>
</evidence>
<dbReference type="InterPro" id="IPR003137">
    <property type="entry name" value="PA_domain"/>
</dbReference>
<feature type="domain" description="PA" evidence="1">
    <location>
        <begin position="116"/>
        <end position="197"/>
    </location>
</feature>
<proteinExistence type="predicted"/>
<name>G5IDR9_9FIRM</name>
<dbReference type="PANTHER" id="PTHR10404">
    <property type="entry name" value="N-ACETYLATED-ALPHA-LINKED ACIDIC DIPEPTIDASE"/>
    <property type="match status" value="1"/>
</dbReference>
<dbReference type="SUPFAM" id="SSF52025">
    <property type="entry name" value="PA domain"/>
    <property type="match status" value="1"/>
</dbReference>
<dbReference type="Gene3D" id="3.50.30.30">
    <property type="match status" value="1"/>
</dbReference>
<dbReference type="HOGENOM" id="CLU_406377_0_0_9"/>
<dbReference type="InterPro" id="IPR039373">
    <property type="entry name" value="Peptidase_M28B"/>
</dbReference>
<evidence type="ECO:0000313" key="3">
    <source>
        <dbReference type="EMBL" id="EHI60377.1"/>
    </source>
</evidence>
<comment type="caution">
    <text evidence="3">The sequence shown here is derived from an EMBL/GenBank/DDBJ whole genome shotgun (WGS) entry which is preliminary data.</text>
</comment>
<dbReference type="PANTHER" id="PTHR10404:SF46">
    <property type="entry name" value="VACUOLAR PROTEIN SORTING-ASSOCIATED PROTEIN 70"/>
    <property type="match status" value="1"/>
</dbReference>
<dbReference type="RefSeq" id="WP_006779657.1">
    <property type="nucleotide sequence ID" value="NZ_CP040506.1"/>
</dbReference>
<feature type="domain" description="Peptidase M28" evidence="2">
    <location>
        <begin position="225"/>
        <end position="410"/>
    </location>
</feature>
<organism evidence="3 4">
    <name type="scientific">Hungatella hathewayi WAL-18680</name>
    <dbReference type="NCBI Taxonomy" id="742737"/>
    <lineage>
        <taxon>Bacteria</taxon>
        <taxon>Bacillati</taxon>
        <taxon>Bacillota</taxon>
        <taxon>Clostridia</taxon>
        <taxon>Lachnospirales</taxon>
        <taxon>Lachnospiraceae</taxon>
        <taxon>Hungatella</taxon>
    </lineage>
</organism>
<reference evidence="3 4" key="1">
    <citation type="submission" date="2011-08" db="EMBL/GenBank/DDBJ databases">
        <title>The Genome Sequence of Clostridium hathewayi WAL-18680.</title>
        <authorList>
            <consortium name="The Broad Institute Genome Sequencing Platform"/>
            <person name="Earl A."/>
            <person name="Ward D."/>
            <person name="Feldgarden M."/>
            <person name="Gevers D."/>
            <person name="Finegold S.M."/>
            <person name="Summanen P.H."/>
            <person name="Molitoris D.R."/>
            <person name="Song M."/>
            <person name="Daigneault M."/>
            <person name="Allen-Vercoe E."/>
            <person name="Young S.K."/>
            <person name="Zeng Q."/>
            <person name="Gargeya S."/>
            <person name="Fitzgerald M."/>
            <person name="Haas B."/>
            <person name="Abouelleil A."/>
            <person name="Alvarado L."/>
            <person name="Arachchi H.M."/>
            <person name="Berlin A."/>
            <person name="Brown A."/>
            <person name="Chapman S.B."/>
            <person name="Chen Z."/>
            <person name="Dunbar C."/>
            <person name="Freedman E."/>
            <person name="Gearin G."/>
            <person name="Gellesch M."/>
            <person name="Goldberg J."/>
            <person name="Griggs A."/>
            <person name="Gujja S."/>
            <person name="Heiman D."/>
            <person name="Howarth C."/>
            <person name="Larson L."/>
            <person name="Lui A."/>
            <person name="MacDonald P.J.P."/>
            <person name="Montmayeur A."/>
            <person name="Murphy C."/>
            <person name="Neiman D."/>
            <person name="Pearson M."/>
            <person name="Priest M."/>
            <person name="Roberts A."/>
            <person name="Saif S."/>
            <person name="Shea T."/>
            <person name="Shenoy N."/>
            <person name="Sisk P."/>
            <person name="Stolte C."/>
            <person name="Sykes S."/>
            <person name="Wortman J."/>
            <person name="Nusbaum C."/>
            <person name="Birren B."/>
        </authorList>
    </citation>
    <scope>NUCLEOTIDE SEQUENCE [LARGE SCALE GENOMIC DNA]</scope>
    <source>
        <strain evidence="3 4">WAL-18680</strain>
    </source>
</reference>
<evidence type="ECO:0000259" key="1">
    <source>
        <dbReference type="Pfam" id="PF02225"/>
    </source>
</evidence>
<keyword evidence="4" id="KW-1185">Reference proteome</keyword>
<dbReference type="Pfam" id="PF04389">
    <property type="entry name" value="Peptidase_M28"/>
    <property type="match status" value="1"/>
</dbReference>
<dbReference type="PATRIC" id="fig|742737.3.peg.1696"/>
<dbReference type="EMBL" id="ADLN01000026">
    <property type="protein sequence ID" value="EHI60377.1"/>
    <property type="molecule type" value="Genomic_DNA"/>
</dbReference>
<evidence type="ECO:0000313" key="4">
    <source>
        <dbReference type="Proteomes" id="UP000005384"/>
    </source>
</evidence>
<protein>
    <recommendedName>
        <fullName evidence="5">Peptidase M28 domain-containing protein</fullName>
    </recommendedName>
</protein>
<dbReference type="InterPro" id="IPR046450">
    <property type="entry name" value="PA_dom_sf"/>
</dbReference>
<dbReference type="AlphaFoldDB" id="G5IDR9"/>
<accession>G5IDR9</accession>